<dbReference type="InterPro" id="IPR004147">
    <property type="entry name" value="ABC1_dom"/>
</dbReference>
<dbReference type="SUPFAM" id="SSF56112">
    <property type="entry name" value="Protein kinase-like (PK-like)"/>
    <property type="match status" value="1"/>
</dbReference>
<dbReference type="PANTHER" id="PTHR10566:SF113">
    <property type="entry name" value="PROTEIN ACTIVITY OF BC1 COMPLEX KINASE 7, CHLOROPLASTIC"/>
    <property type="match status" value="1"/>
</dbReference>
<reference evidence="4 5" key="1">
    <citation type="journal article" date="2016" name="Sci. Rep.">
        <title>Metabolic traits of an uncultured archaeal lineage -MSBL1- from brine pools of the Red Sea.</title>
        <authorList>
            <person name="Mwirichia R."/>
            <person name="Alam I."/>
            <person name="Rashid M."/>
            <person name="Vinu M."/>
            <person name="Ba-Alawi W."/>
            <person name="Anthony Kamau A."/>
            <person name="Kamanda Ngugi D."/>
            <person name="Goker M."/>
            <person name="Klenk H.P."/>
            <person name="Bajic V."/>
            <person name="Stingl U."/>
        </authorList>
    </citation>
    <scope>NUCLEOTIDE SEQUENCE [LARGE SCALE GENOMIC DNA]</scope>
    <source>
        <strain evidence="4">SCGC-AAA382A20</strain>
    </source>
</reference>
<dbReference type="CDD" id="cd05121">
    <property type="entry name" value="ABC1_ADCK3-like"/>
    <property type="match status" value="1"/>
</dbReference>
<dbReference type="PATRIC" id="fig|1698280.3.peg.991"/>
<dbReference type="PROSITE" id="PS50011">
    <property type="entry name" value="PROTEIN_KINASE_DOM"/>
    <property type="match status" value="1"/>
</dbReference>
<organism evidence="4 5">
    <name type="scientific">candidate division MSBL1 archaeon SCGC-AAA382A20</name>
    <dbReference type="NCBI Taxonomy" id="1698280"/>
    <lineage>
        <taxon>Archaea</taxon>
        <taxon>Methanobacteriati</taxon>
        <taxon>Methanobacteriota</taxon>
        <taxon>candidate division MSBL1</taxon>
    </lineage>
</organism>
<dbReference type="Proteomes" id="UP000070263">
    <property type="component" value="Unassembled WGS sequence"/>
</dbReference>
<dbReference type="InterPro" id="IPR011009">
    <property type="entry name" value="Kinase-like_dom_sf"/>
</dbReference>
<proteinExistence type="inferred from homology"/>
<keyword evidence="2" id="KW-0812">Transmembrane</keyword>
<comment type="caution">
    <text evidence="4">The sequence shown here is derived from an EMBL/GenBank/DDBJ whole genome shotgun (WGS) entry which is preliminary data.</text>
</comment>
<dbReference type="Gene3D" id="1.10.510.10">
    <property type="entry name" value="Transferase(Phosphotransferase) domain 1"/>
    <property type="match status" value="1"/>
</dbReference>
<dbReference type="AlphaFoldDB" id="A0A133VM74"/>
<evidence type="ECO:0000256" key="2">
    <source>
        <dbReference type="SAM" id="Phobius"/>
    </source>
</evidence>
<dbReference type="GO" id="GO:0005524">
    <property type="term" value="F:ATP binding"/>
    <property type="evidence" value="ECO:0007669"/>
    <property type="project" value="InterPro"/>
</dbReference>
<evidence type="ECO:0000313" key="5">
    <source>
        <dbReference type="Proteomes" id="UP000070263"/>
    </source>
</evidence>
<dbReference type="EMBL" id="LHYE01000006">
    <property type="protein sequence ID" value="KXB07556.1"/>
    <property type="molecule type" value="Genomic_DNA"/>
</dbReference>
<keyword evidence="5" id="KW-1185">Reference proteome</keyword>
<dbReference type="InterPro" id="IPR000719">
    <property type="entry name" value="Prot_kinase_dom"/>
</dbReference>
<dbReference type="Pfam" id="PF03109">
    <property type="entry name" value="ABC1"/>
    <property type="match status" value="1"/>
</dbReference>
<protein>
    <recommendedName>
        <fullName evidence="3">Protein kinase domain-containing protein</fullName>
    </recommendedName>
</protein>
<name>A0A133VM74_9EURY</name>
<keyword evidence="2" id="KW-0472">Membrane</keyword>
<accession>A0A133VM74</accession>
<feature type="domain" description="Protein kinase" evidence="3">
    <location>
        <begin position="108"/>
        <end position="438"/>
    </location>
</feature>
<keyword evidence="2" id="KW-1133">Transmembrane helix</keyword>
<dbReference type="InterPro" id="IPR050154">
    <property type="entry name" value="UbiB_kinase"/>
</dbReference>
<dbReference type="GO" id="GO:0004672">
    <property type="term" value="F:protein kinase activity"/>
    <property type="evidence" value="ECO:0007669"/>
    <property type="project" value="InterPro"/>
</dbReference>
<comment type="similarity">
    <text evidence="1">Belongs to the protein kinase superfamily. ADCK protein kinase family.</text>
</comment>
<evidence type="ECO:0000259" key="3">
    <source>
        <dbReference type="PROSITE" id="PS50011"/>
    </source>
</evidence>
<gene>
    <name evidence="4" type="ORF">AKJ51_01015</name>
</gene>
<evidence type="ECO:0000313" key="4">
    <source>
        <dbReference type="EMBL" id="KXB07556.1"/>
    </source>
</evidence>
<feature type="transmembrane region" description="Helical" evidence="2">
    <location>
        <begin position="519"/>
        <end position="537"/>
    </location>
</feature>
<dbReference type="PANTHER" id="PTHR10566">
    <property type="entry name" value="CHAPERONE-ACTIVITY OF BC1 COMPLEX CABC1 -RELATED"/>
    <property type="match status" value="1"/>
</dbReference>
<sequence length="542" mass="60944">MCVSNGLGFLVAKLGVADRLPPWARIPSITKTKKPEDLPVRFARVLEELGPTAVKFGQMMSSRPDLLPPEYIEELERICHHVAPFPADTARSIVEDELRDNASDLFKEFSKEPLASGSIAQVHEAVLKDGSSVVVKVRRPRIEETVEDDLSIMQFLAEQADKLEEFKPFRLPMLVEEFGRGIRNEMNLMTEGAHTHRFHQAFKDDETLVIPEVHWNYCSPKVLTLSMVKGTYLNELADTPKGANFDNQKIAETILDRFLTQFFELGLFHADPHLGNILVMKGGKIGLIDFGLTGRLGDTLRRQLGTYVIALGNKQFEFAAEILLETGAFPPDINRSEFKAEVSGLLERYYNVPFEKIDLRNAFQEVMRSVRRFNGVMPRNFVLLGKTLVTIGGMVLRLHPEIDAAELAKPYARKLIVNKFSPENVSKGLVSNLHHLSMLLRTAPQDIRQIFDRMKSGVVEFAIEHRGLERYLIDLDKTGNRLALSIMLAAIIISSTSILTAELGPKIRLFGWEASGLGLLGYLFGFFLGIWLVIGIFRSGRI</sequence>
<evidence type="ECO:0000256" key="1">
    <source>
        <dbReference type="ARBA" id="ARBA00009670"/>
    </source>
</evidence>